<name>A0ABD0NQB4_CIRMR</name>
<dbReference type="Proteomes" id="UP001529510">
    <property type="component" value="Unassembled WGS sequence"/>
</dbReference>
<organism evidence="2 3">
    <name type="scientific">Cirrhinus mrigala</name>
    <name type="common">Mrigala</name>
    <dbReference type="NCBI Taxonomy" id="683832"/>
    <lineage>
        <taxon>Eukaryota</taxon>
        <taxon>Metazoa</taxon>
        <taxon>Chordata</taxon>
        <taxon>Craniata</taxon>
        <taxon>Vertebrata</taxon>
        <taxon>Euteleostomi</taxon>
        <taxon>Actinopterygii</taxon>
        <taxon>Neopterygii</taxon>
        <taxon>Teleostei</taxon>
        <taxon>Ostariophysi</taxon>
        <taxon>Cypriniformes</taxon>
        <taxon>Cyprinidae</taxon>
        <taxon>Labeoninae</taxon>
        <taxon>Labeonini</taxon>
        <taxon>Cirrhinus</taxon>
    </lineage>
</organism>
<evidence type="ECO:0000313" key="3">
    <source>
        <dbReference type="Proteomes" id="UP001529510"/>
    </source>
</evidence>
<evidence type="ECO:0000313" key="2">
    <source>
        <dbReference type="EMBL" id="KAL0164113.1"/>
    </source>
</evidence>
<feature type="non-terminal residue" evidence="2">
    <location>
        <position position="1"/>
    </location>
</feature>
<feature type="region of interest" description="Disordered" evidence="1">
    <location>
        <begin position="35"/>
        <end position="60"/>
    </location>
</feature>
<accession>A0ABD0NQB4</accession>
<dbReference type="EMBL" id="JAMKFB020000020">
    <property type="protein sequence ID" value="KAL0164113.1"/>
    <property type="molecule type" value="Genomic_DNA"/>
</dbReference>
<protein>
    <submittedName>
        <fullName evidence="2">Uncharacterized protein</fullName>
    </submittedName>
</protein>
<feature type="non-terminal residue" evidence="2">
    <location>
        <position position="101"/>
    </location>
</feature>
<comment type="caution">
    <text evidence="2">The sequence shown here is derived from an EMBL/GenBank/DDBJ whole genome shotgun (WGS) entry which is preliminary data.</text>
</comment>
<evidence type="ECO:0000256" key="1">
    <source>
        <dbReference type="SAM" id="MobiDB-lite"/>
    </source>
</evidence>
<dbReference type="AlphaFoldDB" id="A0ABD0NQB4"/>
<sequence>ALTGEYSVEDVRGEDGHLYRRLIFMNNSQLVQSESRLRSAATASSAHKKKHKKKSKLSVSEAPALTGVKDRIVDRGFLCCTHHEIMVAGLAMLGMDAINNK</sequence>
<reference evidence="2 3" key="1">
    <citation type="submission" date="2024-05" db="EMBL/GenBank/DDBJ databases">
        <title>Genome sequencing and assembly of Indian major carp, Cirrhinus mrigala (Hamilton, 1822).</title>
        <authorList>
            <person name="Mohindra V."/>
            <person name="Chowdhury L.M."/>
            <person name="Lal K."/>
            <person name="Jena J.K."/>
        </authorList>
    </citation>
    <scope>NUCLEOTIDE SEQUENCE [LARGE SCALE GENOMIC DNA]</scope>
    <source>
        <strain evidence="2">CM1030</strain>
        <tissue evidence="2">Blood</tissue>
    </source>
</reference>
<proteinExistence type="predicted"/>
<gene>
    <name evidence="2" type="ORF">M9458_039866</name>
</gene>
<keyword evidence="3" id="KW-1185">Reference proteome</keyword>
<feature type="compositionally biased region" description="Basic residues" evidence="1">
    <location>
        <begin position="46"/>
        <end position="56"/>
    </location>
</feature>